<evidence type="ECO:0000259" key="2">
    <source>
        <dbReference type="Pfam" id="PF00437"/>
    </source>
</evidence>
<dbReference type="NCBIfam" id="TIGR01420">
    <property type="entry name" value="pilT_fam"/>
    <property type="match status" value="1"/>
</dbReference>
<evidence type="ECO:0000313" key="3">
    <source>
        <dbReference type="EMBL" id="OGZ68371.1"/>
    </source>
</evidence>
<comment type="caution">
    <text evidence="3">The sequence shown here is derived from an EMBL/GenBank/DDBJ whole genome shotgun (WGS) entry which is preliminary data.</text>
</comment>
<evidence type="ECO:0000313" key="4">
    <source>
        <dbReference type="Proteomes" id="UP000178820"/>
    </source>
</evidence>
<protein>
    <submittedName>
        <fullName evidence="3">Type IV pili twitching motility protein PilT</fullName>
    </submittedName>
</protein>
<dbReference type="AlphaFoldDB" id="A0A1G2I1Q3"/>
<dbReference type="Gene3D" id="3.40.50.300">
    <property type="entry name" value="P-loop containing nucleotide triphosphate hydrolases"/>
    <property type="match status" value="1"/>
</dbReference>
<dbReference type="Proteomes" id="UP000178820">
    <property type="component" value="Unassembled WGS sequence"/>
</dbReference>
<dbReference type="Gene3D" id="3.30.450.90">
    <property type="match status" value="1"/>
</dbReference>
<evidence type="ECO:0000256" key="1">
    <source>
        <dbReference type="ARBA" id="ARBA00006611"/>
    </source>
</evidence>
<dbReference type="STRING" id="1802207.A3D44_01740"/>
<dbReference type="GO" id="GO:0016887">
    <property type="term" value="F:ATP hydrolysis activity"/>
    <property type="evidence" value="ECO:0007669"/>
    <property type="project" value="InterPro"/>
</dbReference>
<comment type="similarity">
    <text evidence="1">Belongs to the GSP E family.</text>
</comment>
<sequence>MDYEPQFKKILETTINQEASDLLISVGPPPVIRVVGQLIPLVNEKKVTAEISKGFAFSLLGEERKEKFLREKEIDFSYDFGGKARFRVNIFFQKDTISLALRLISPSIRTIENLLLPPVLHEFTSKSQGLVLITGASGQGKSTTLAAMLDEINHTRAAHIITIEDPIEYIYKGDKSIIEQREVLVDTHSFSSALKSTFRQNPDVIMVGEMRDLETISTTITAAETGHLVFATLHTNSAAQSIHRMVDVFPAEQQNQIRFQLAGSLLGVISQRLVPRVRGGFIPVCEVMICNNAVSNLIRENKNHEIPAVIETSGKEGMISLNRALIDLVRRKEISLKNAIDYSANPLELKSLLM</sequence>
<feature type="domain" description="Bacterial type II secretion system protein E" evidence="2">
    <location>
        <begin position="120"/>
        <end position="277"/>
    </location>
</feature>
<dbReference type="PANTHER" id="PTHR30486:SF16">
    <property type="entry name" value="TWITCHING MOTILITY PROTEIN PILT"/>
    <property type="match status" value="1"/>
</dbReference>
<accession>A0A1G2I1Q3</accession>
<gene>
    <name evidence="3" type="ORF">A3D44_01740</name>
</gene>
<dbReference type="GO" id="GO:0005524">
    <property type="term" value="F:ATP binding"/>
    <property type="evidence" value="ECO:0007669"/>
    <property type="project" value="InterPro"/>
</dbReference>
<dbReference type="EMBL" id="MHOT01000023">
    <property type="protein sequence ID" value="OGZ68371.1"/>
    <property type="molecule type" value="Genomic_DNA"/>
</dbReference>
<proteinExistence type="inferred from homology"/>
<dbReference type="InterPro" id="IPR006321">
    <property type="entry name" value="PilT/PilU"/>
</dbReference>
<dbReference type="CDD" id="cd01131">
    <property type="entry name" value="PilT"/>
    <property type="match status" value="1"/>
</dbReference>
<dbReference type="InterPro" id="IPR050921">
    <property type="entry name" value="T4SS_GSP_E_ATPase"/>
</dbReference>
<dbReference type="Pfam" id="PF00437">
    <property type="entry name" value="T2SSE"/>
    <property type="match status" value="1"/>
</dbReference>
<dbReference type="InterPro" id="IPR027417">
    <property type="entry name" value="P-loop_NTPase"/>
</dbReference>
<dbReference type="SUPFAM" id="SSF52540">
    <property type="entry name" value="P-loop containing nucleoside triphosphate hydrolases"/>
    <property type="match status" value="1"/>
</dbReference>
<organism evidence="3 4">
    <name type="scientific">Candidatus Staskawiczbacteria bacterium RIFCSPHIGHO2_02_FULL_42_22</name>
    <dbReference type="NCBI Taxonomy" id="1802207"/>
    <lineage>
        <taxon>Bacteria</taxon>
        <taxon>Candidatus Staskawicziibacteriota</taxon>
    </lineage>
</organism>
<name>A0A1G2I1Q3_9BACT</name>
<dbReference type="InterPro" id="IPR001482">
    <property type="entry name" value="T2SS/T4SS_dom"/>
</dbReference>
<reference evidence="3 4" key="1">
    <citation type="journal article" date="2016" name="Nat. Commun.">
        <title>Thousands of microbial genomes shed light on interconnected biogeochemical processes in an aquifer system.</title>
        <authorList>
            <person name="Anantharaman K."/>
            <person name="Brown C.T."/>
            <person name="Hug L.A."/>
            <person name="Sharon I."/>
            <person name="Castelle C.J."/>
            <person name="Probst A.J."/>
            <person name="Thomas B.C."/>
            <person name="Singh A."/>
            <person name="Wilkins M.J."/>
            <person name="Karaoz U."/>
            <person name="Brodie E.L."/>
            <person name="Williams K.H."/>
            <person name="Hubbard S.S."/>
            <person name="Banfield J.F."/>
        </authorList>
    </citation>
    <scope>NUCLEOTIDE SEQUENCE [LARGE SCALE GENOMIC DNA]</scope>
</reference>
<dbReference type="PANTHER" id="PTHR30486">
    <property type="entry name" value="TWITCHING MOTILITY PROTEIN PILT"/>
    <property type="match status" value="1"/>
</dbReference>